<name>A0ABS8UMP0_DATST</name>
<sequence length="107" mass="11943">MLISKQYMQNVVECVVDNPPEFTSSNHGNVHESDTNILSLEKRVNRKKTSSANDFELDVPISVLKTRKQRKKKQLAAEETAVTLVEKEAESAADTAIEKAADNQVDQ</sequence>
<feature type="compositionally biased region" description="Basic and acidic residues" evidence="1">
    <location>
        <begin position="88"/>
        <end position="101"/>
    </location>
</feature>
<feature type="region of interest" description="Disordered" evidence="1">
    <location>
        <begin position="88"/>
        <end position="107"/>
    </location>
</feature>
<dbReference type="Proteomes" id="UP000823775">
    <property type="component" value="Unassembled WGS sequence"/>
</dbReference>
<gene>
    <name evidence="2" type="ORF">HAX54_018228</name>
</gene>
<organism evidence="2 3">
    <name type="scientific">Datura stramonium</name>
    <name type="common">Jimsonweed</name>
    <name type="synonym">Common thornapple</name>
    <dbReference type="NCBI Taxonomy" id="4076"/>
    <lineage>
        <taxon>Eukaryota</taxon>
        <taxon>Viridiplantae</taxon>
        <taxon>Streptophyta</taxon>
        <taxon>Embryophyta</taxon>
        <taxon>Tracheophyta</taxon>
        <taxon>Spermatophyta</taxon>
        <taxon>Magnoliopsida</taxon>
        <taxon>eudicotyledons</taxon>
        <taxon>Gunneridae</taxon>
        <taxon>Pentapetalae</taxon>
        <taxon>asterids</taxon>
        <taxon>lamiids</taxon>
        <taxon>Solanales</taxon>
        <taxon>Solanaceae</taxon>
        <taxon>Solanoideae</taxon>
        <taxon>Datureae</taxon>
        <taxon>Datura</taxon>
    </lineage>
</organism>
<dbReference type="EMBL" id="JACEIK010002239">
    <property type="protein sequence ID" value="MCD9559900.1"/>
    <property type="molecule type" value="Genomic_DNA"/>
</dbReference>
<keyword evidence="3" id="KW-1185">Reference proteome</keyword>
<comment type="caution">
    <text evidence="2">The sequence shown here is derived from an EMBL/GenBank/DDBJ whole genome shotgun (WGS) entry which is preliminary data.</text>
</comment>
<reference evidence="2 3" key="1">
    <citation type="journal article" date="2021" name="BMC Genomics">
        <title>Datura genome reveals duplications of psychoactive alkaloid biosynthetic genes and high mutation rate following tissue culture.</title>
        <authorList>
            <person name="Rajewski A."/>
            <person name="Carter-House D."/>
            <person name="Stajich J."/>
            <person name="Litt A."/>
        </authorList>
    </citation>
    <scope>NUCLEOTIDE SEQUENCE [LARGE SCALE GENOMIC DNA]</scope>
    <source>
        <strain evidence="2">AR-01</strain>
    </source>
</reference>
<accession>A0ABS8UMP0</accession>
<protein>
    <submittedName>
        <fullName evidence="2">Uncharacterized protein</fullName>
    </submittedName>
</protein>
<evidence type="ECO:0000313" key="3">
    <source>
        <dbReference type="Proteomes" id="UP000823775"/>
    </source>
</evidence>
<evidence type="ECO:0000313" key="2">
    <source>
        <dbReference type="EMBL" id="MCD9559900.1"/>
    </source>
</evidence>
<evidence type="ECO:0000256" key="1">
    <source>
        <dbReference type="SAM" id="MobiDB-lite"/>
    </source>
</evidence>
<proteinExistence type="predicted"/>